<name>D6Y5S4_THEBD</name>
<evidence type="ECO:0000256" key="1">
    <source>
        <dbReference type="SAM" id="MobiDB-lite"/>
    </source>
</evidence>
<evidence type="ECO:0000313" key="4">
    <source>
        <dbReference type="Proteomes" id="UP000006640"/>
    </source>
</evidence>
<dbReference type="EMBL" id="CP001874">
    <property type="protein sequence ID" value="ADG87420.1"/>
    <property type="molecule type" value="Genomic_DNA"/>
</dbReference>
<dbReference type="Gene3D" id="2.60.120.1060">
    <property type="entry name" value="NPCBM/NEW2 domain"/>
    <property type="match status" value="1"/>
</dbReference>
<keyword evidence="4" id="KW-1185">Reference proteome</keyword>
<dbReference type="InterPro" id="IPR038637">
    <property type="entry name" value="NPCBM_sf"/>
</dbReference>
<feature type="domain" description="Glycosyl hydrolase family 98 putative carbohydrate-binding module" evidence="2">
    <location>
        <begin position="120"/>
        <end position="223"/>
    </location>
</feature>
<sequence>MKAAVIGVVGTLAATVLGGVFSIVTGLLEIGWGNNVTGEQAPKAQSTVTVTATATTTVTAEAAVPIGQSDDSSASSPPDGEGRTVHLSDLTPVGNAWLQGSFPLSGTRYRKSLAIARLDTCSEQWTLYELDRPYARFQATVGVSDNAERDDQLETVNFTIYADRNEDGEPDRDEQLGTRAATFRSPATFDVALNGTTRLILAASLEVCGIGYRTIAVWGDPRVIG</sequence>
<evidence type="ECO:0000313" key="3">
    <source>
        <dbReference type="EMBL" id="ADG87420.1"/>
    </source>
</evidence>
<proteinExistence type="predicted"/>
<accession>D6Y5S4</accession>
<reference evidence="3 4" key="1">
    <citation type="submission" date="2010-01" db="EMBL/GenBank/DDBJ databases">
        <title>The complete genome of Thermobispora bispora DSM 43833.</title>
        <authorList>
            <consortium name="US DOE Joint Genome Institute (JGI-PGF)"/>
            <person name="Lucas S."/>
            <person name="Copeland A."/>
            <person name="Lapidus A."/>
            <person name="Glavina del Rio T."/>
            <person name="Dalin E."/>
            <person name="Tice H."/>
            <person name="Bruce D."/>
            <person name="Goodwin L."/>
            <person name="Pitluck S."/>
            <person name="Kyrpides N."/>
            <person name="Mavromatis K."/>
            <person name="Ivanova N."/>
            <person name="Mikhailova N."/>
            <person name="Chertkov O."/>
            <person name="Brettin T."/>
            <person name="Detter J.C."/>
            <person name="Han C."/>
            <person name="Larimer F."/>
            <person name="Land M."/>
            <person name="Hauser L."/>
            <person name="Markowitz V."/>
            <person name="Cheng J.-F."/>
            <person name="Hugenholtz P."/>
            <person name="Woyke T."/>
            <person name="Wu D."/>
            <person name="Jando M."/>
            <person name="Schneider S."/>
            <person name="Klenk H.-P."/>
            <person name="Eisen J.A."/>
        </authorList>
    </citation>
    <scope>NUCLEOTIDE SEQUENCE [LARGE SCALE GENOMIC DNA]</scope>
    <source>
        <strain evidence="4">ATCC 19993 / DSM 43833 / CBS 139.67 / JCM 10125 / KCTC 9307 / NBRC 14880 / R51</strain>
    </source>
</reference>
<evidence type="ECO:0000259" key="2">
    <source>
        <dbReference type="Pfam" id="PF08305"/>
    </source>
</evidence>
<dbReference type="HOGENOM" id="CLU_1229398_0_0_11"/>
<dbReference type="InterPro" id="IPR013222">
    <property type="entry name" value="Glyco_hyd_98_carb-bd"/>
</dbReference>
<dbReference type="Pfam" id="PF08305">
    <property type="entry name" value="NPCBM"/>
    <property type="match status" value="1"/>
</dbReference>
<feature type="compositionally biased region" description="Low complexity" evidence="1">
    <location>
        <begin position="65"/>
        <end position="79"/>
    </location>
</feature>
<feature type="region of interest" description="Disordered" evidence="1">
    <location>
        <begin position="65"/>
        <end position="86"/>
    </location>
</feature>
<dbReference type="AlphaFoldDB" id="D6Y5S4"/>
<protein>
    <recommendedName>
        <fullName evidence="2">Glycosyl hydrolase family 98 putative carbohydrate-binding module domain-containing protein</fullName>
    </recommendedName>
</protein>
<gene>
    <name evidence="3" type="ordered locus">Tbis_0695</name>
</gene>
<organism evidence="3 4">
    <name type="scientific">Thermobispora bispora (strain ATCC 19993 / DSM 43833 / CBS 139.67 / JCM 10125 / KCTC 9307 / NBRC 14880 / R51)</name>
    <dbReference type="NCBI Taxonomy" id="469371"/>
    <lineage>
        <taxon>Bacteria</taxon>
        <taxon>Bacillati</taxon>
        <taxon>Actinomycetota</taxon>
        <taxon>Actinomycetes</taxon>
        <taxon>Streptosporangiales</taxon>
        <taxon>Streptosporangiaceae</taxon>
        <taxon>Thermobispora</taxon>
    </lineage>
</organism>
<dbReference type="InterPro" id="IPR008979">
    <property type="entry name" value="Galactose-bd-like_sf"/>
</dbReference>
<dbReference type="Proteomes" id="UP000006640">
    <property type="component" value="Chromosome"/>
</dbReference>
<dbReference type="SUPFAM" id="SSF49785">
    <property type="entry name" value="Galactose-binding domain-like"/>
    <property type="match status" value="1"/>
</dbReference>
<dbReference type="KEGG" id="tbi:Tbis_0695"/>